<evidence type="ECO:0000256" key="7">
    <source>
        <dbReference type="SAM" id="MobiDB-lite"/>
    </source>
</evidence>
<feature type="transmembrane region" description="Helical" evidence="8">
    <location>
        <begin position="558"/>
        <end position="578"/>
    </location>
</feature>
<evidence type="ECO:0000313" key="10">
    <source>
        <dbReference type="EMBL" id="NXA01659.1"/>
    </source>
</evidence>
<feature type="non-terminal residue" evidence="10">
    <location>
        <position position="1389"/>
    </location>
</feature>
<dbReference type="PROSITE" id="PS50156">
    <property type="entry name" value="SSD"/>
    <property type="match status" value="1"/>
</dbReference>
<feature type="transmembrane region" description="Helical" evidence="8">
    <location>
        <begin position="590"/>
        <end position="609"/>
    </location>
</feature>
<dbReference type="PANTHER" id="PTHR45951">
    <property type="entry name" value="PROTEIN DISPATCHED-RELATED"/>
    <property type="match status" value="1"/>
</dbReference>
<dbReference type="GO" id="GO:0022857">
    <property type="term" value="F:transmembrane transporter activity"/>
    <property type="evidence" value="ECO:0007669"/>
    <property type="project" value="TreeGrafter"/>
</dbReference>
<keyword evidence="5" id="KW-0325">Glycoprotein</keyword>
<feature type="compositionally biased region" description="Polar residues" evidence="7">
    <location>
        <begin position="38"/>
        <end position="63"/>
    </location>
</feature>
<gene>
    <name evidence="10" type="primary">Disp2</name>
    <name evidence="10" type="ORF">NESACU_R14306</name>
</gene>
<evidence type="ECO:0000259" key="9">
    <source>
        <dbReference type="PROSITE" id="PS50156"/>
    </source>
</evidence>
<dbReference type="InterPro" id="IPR000731">
    <property type="entry name" value="SSD"/>
</dbReference>
<feature type="non-terminal residue" evidence="10">
    <location>
        <position position="1"/>
    </location>
</feature>
<evidence type="ECO:0000256" key="4">
    <source>
        <dbReference type="ARBA" id="ARBA00023136"/>
    </source>
</evidence>
<evidence type="ECO:0000256" key="5">
    <source>
        <dbReference type="ARBA" id="ARBA00023180"/>
    </source>
</evidence>
<comment type="caution">
    <text evidence="10">The sequence shown here is derived from an EMBL/GenBank/DDBJ whole genome shotgun (WGS) entry which is preliminary data.</text>
</comment>
<comment type="similarity">
    <text evidence="6">Belongs to the dispatched family.</text>
</comment>
<dbReference type="PANTHER" id="PTHR45951:SF2">
    <property type="entry name" value="PROTEIN DISPATCHED HOMOLOG 2"/>
    <property type="match status" value="1"/>
</dbReference>
<proteinExistence type="inferred from homology"/>
<feature type="region of interest" description="Disordered" evidence="7">
    <location>
        <begin position="1119"/>
        <end position="1173"/>
    </location>
</feature>
<evidence type="ECO:0000256" key="6">
    <source>
        <dbReference type="ARBA" id="ARBA00038046"/>
    </source>
</evidence>
<feature type="transmembrane region" description="Helical" evidence="8">
    <location>
        <begin position="997"/>
        <end position="1018"/>
    </location>
</feature>
<dbReference type="FunFam" id="1.20.1640.10:FF:000011">
    <property type="entry name" value="Dispatched RND transporter family member 1"/>
    <property type="match status" value="1"/>
</dbReference>
<dbReference type="InterPro" id="IPR052081">
    <property type="entry name" value="Dispatched_Hh_regulator"/>
</dbReference>
<feature type="domain" description="SSD" evidence="9">
    <location>
        <begin position="466"/>
        <end position="615"/>
    </location>
</feature>
<evidence type="ECO:0000256" key="1">
    <source>
        <dbReference type="ARBA" id="ARBA00004141"/>
    </source>
</evidence>
<sequence>MPEIGNAELSYSGTSWEKICPVHHCPIPASPGLGEDNLPSSSHTLGPVSTQSNGQVPASSQDSQQHHPYYPQEESRGSYGLPSLPGHGERPVLCSHLSSGDLVPASHPEASETPWKQWSPGQRRPVQHHVVTVRHDKAFRMPKSYSQLIAEWPLAVLVLCSVAAAICTVAGLLVGNLPDFSEPLMVSAYSSGINRNVRENPRPTSDINHLSKMSRMCQSCTAAPDTQEEHSPCSSLSRAVHSHQCPHSSVETLPTQTGIAPFAPFPRLEGWDCPQRSDLMPPHVFQIRSHVHFRDLCQRTEANECCPSWSLGNYIAVLYNRSSCLEITQGDISHTLALLRACAPDYHRGVLTPSCIGPEAARQKHSQCAQVPEKCTRFNAIYQLLHFLVDRDFLSPQTMEYQVPSLKYSLLFLPTRKGASMMGIYLDNLETWDLFDNYTSITGMDLGLKQKLFQHYLLLDTKYPVLAILAIFLSISFYLRSVFITLMVLLAVVSSLMISYFLYKVAFRFTYFPFVNLTAVIILSSICANHTFVFFDLWNLSKSQNPSAGLAQWVSQTMHHFAYLMLASCFTTGAAFYASYISNITAIRCFAVYMGTSVLVNLVFMMTWLPSSAVLYQRYIATTCVYKPEAYWNNSSHKRVALSVHYILRALQNTLSETSKLLFEKLLPCGVIKFRYIWICWFAALAIGGAYISCSNPRLKLPTLETSSVQVFRLSHPFERYDSEYCHQFMFERLEHGEGQHMPVTIVWGILPVDNGDHFNPKSNGTLVTDTSFTIQNPDAQKWLLEFCQKVKNKTFYYPDAEQKSTVCFMEEFLRWMNSRQCSQQDYSFNLCCNQFSFPYRSEVFLHCIKMMLLEEGREGAETYDMGLRFDGEGNVAALVLQFQTIYHYTFNYSRAKQFYEEISLWITEEMKTAPVGLQNGWFTSKLELYNLQHSLSTETMVVMGLSIAISFVVLLLTTWNVLLSIFSVTAIAGTVLVTTGLLVLLEWQLNAVESLFISAAVGLSVDFTVNYCISYHLCPHSDRLSRVAFSLKQMSCATAMAASALFSAGVIMLPATVLAYRKLGIFIMMINCISCGFASLFFQSLCCFFGPEKNCGQILWPCAHTMKDYSDDSGPNGNFACGGSEKQNRLRKVQESNTANEQYELQPLSRKLSDSFDNSTSTSKLSNRPSVLSEDIQVEDNRCPRVGTHPSLERERQSLQDTLGDQQVSLCQCPALQTSSPYKHKHSTSETEIHRERLCRDCRCQKYDYTSDHSPLPAADIYKIHRCLCSLGSSFDMLNISSETSISDFEQGLKLAESASSCPDALELSDSYGNAERGYLNGKRDTLRLDLRETVFDVSPAASQQNSSSWKNRFGLGNEGPVVLPNSQPDMPDVWIKRSSAQSSGYNS</sequence>
<dbReference type="GO" id="GO:0016020">
    <property type="term" value="C:membrane"/>
    <property type="evidence" value="ECO:0007669"/>
    <property type="project" value="UniProtKB-SubCell"/>
</dbReference>
<dbReference type="GO" id="GO:0007224">
    <property type="term" value="P:smoothened signaling pathway"/>
    <property type="evidence" value="ECO:0007669"/>
    <property type="project" value="TreeGrafter"/>
</dbReference>
<feature type="transmembrane region" description="Helical" evidence="8">
    <location>
        <begin position="966"/>
        <end position="985"/>
    </location>
</feature>
<feature type="region of interest" description="Disordered" evidence="7">
    <location>
        <begin position="1362"/>
        <end position="1389"/>
    </location>
</feature>
<keyword evidence="2 8" id="KW-0812">Transmembrane</keyword>
<feature type="compositionally biased region" description="Polar residues" evidence="7">
    <location>
        <begin position="1380"/>
        <end position="1389"/>
    </location>
</feature>
<feature type="region of interest" description="Disordered" evidence="7">
    <location>
        <begin position="31"/>
        <end position="83"/>
    </location>
</feature>
<keyword evidence="3 8" id="KW-1133">Transmembrane helix</keyword>
<feature type="transmembrane region" description="Helical" evidence="8">
    <location>
        <begin position="941"/>
        <end position="960"/>
    </location>
</feature>
<evidence type="ECO:0000313" key="11">
    <source>
        <dbReference type="Proteomes" id="UP000549091"/>
    </source>
</evidence>
<keyword evidence="4 8" id="KW-0472">Membrane</keyword>
<protein>
    <submittedName>
        <fullName evidence="10">DISP2 protein</fullName>
    </submittedName>
</protein>
<feature type="transmembrane region" description="Helical" evidence="8">
    <location>
        <begin position="1038"/>
        <end position="1059"/>
    </location>
</feature>
<feature type="transmembrane region" description="Helical" evidence="8">
    <location>
        <begin position="515"/>
        <end position="538"/>
    </location>
</feature>
<dbReference type="Proteomes" id="UP000549091">
    <property type="component" value="Unassembled WGS sequence"/>
</dbReference>
<name>A0A7K7SB30_9PASS</name>
<feature type="transmembrane region" description="Helical" evidence="8">
    <location>
        <begin position="483"/>
        <end position="503"/>
    </location>
</feature>
<organism evidence="10 11">
    <name type="scientific">Nesospiza acunhae</name>
    <dbReference type="NCBI Taxonomy" id="381881"/>
    <lineage>
        <taxon>Eukaryota</taxon>
        <taxon>Metazoa</taxon>
        <taxon>Chordata</taxon>
        <taxon>Craniata</taxon>
        <taxon>Vertebrata</taxon>
        <taxon>Euteleostomi</taxon>
        <taxon>Archelosauria</taxon>
        <taxon>Archosauria</taxon>
        <taxon>Dinosauria</taxon>
        <taxon>Saurischia</taxon>
        <taxon>Theropoda</taxon>
        <taxon>Coelurosauria</taxon>
        <taxon>Aves</taxon>
        <taxon>Neognathae</taxon>
        <taxon>Neoaves</taxon>
        <taxon>Telluraves</taxon>
        <taxon>Australaves</taxon>
        <taxon>Passeriformes</taxon>
        <taxon>Thraupidae</taxon>
        <taxon>Nesospiza</taxon>
    </lineage>
</organism>
<comment type="subcellular location">
    <subcellularLocation>
        <location evidence="1">Membrane</location>
        <topology evidence="1">Multi-pass membrane protein</topology>
    </subcellularLocation>
</comment>
<evidence type="ECO:0000256" key="3">
    <source>
        <dbReference type="ARBA" id="ARBA00022989"/>
    </source>
</evidence>
<evidence type="ECO:0000256" key="2">
    <source>
        <dbReference type="ARBA" id="ARBA00022692"/>
    </source>
</evidence>
<feature type="region of interest" description="Disordered" evidence="7">
    <location>
        <begin position="103"/>
        <end position="123"/>
    </location>
</feature>
<evidence type="ECO:0000256" key="8">
    <source>
        <dbReference type="SAM" id="Phobius"/>
    </source>
</evidence>
<dbReference type="SUPFAM" id="SSF82866">
    <property type="entry name" value="Multidrug efflux transporter AcrB transmembrane domain"/>
    <property type="match status" value="2"/>
</dbReference>
<dbReference type="Gene3D" id="1.20.1640.10">
    <property type="entry name" value="Multidrug efflux transporter AcrB transmembrane domain"/>
    <property type="match status" value="2"/>
</dbReference>
<reference evidence="10 11" key="1">
    <citation type="submission" date="2019-09" db="EMBL/GenBank/DDBJ databases">
        <title>Bird 10,000 Genomes (B10K) Project - Family phase.</title>
        <authorList>
            <person name="Zhang G."/>
        </authorList>
    </citation>
    <scope>NUCLEOTIDE SEQUENCE [LARGE SCALE GENOMIC DNA]</scope>
    <source>
        <strain evidence="10">OUT-0053</strain>
        <tissue evidence="10">Muscle</tissue>
    </source>
</reference>
<feature type="compositionally biased region" description="Polar residues" evidence="7">
    <location>
        <begin position="1156"/>
        <end position="1171"/>
    </location>
</feature>
<keyword evidence="11" id="KW-1185">Reference proteome</keyword>
<dbReference type="EMBL" id="VZSU01003333">
    <property type="protein sequence ID" value="NXA01659.1"/>
    <property type="molecule type" value="Genomic_DNA"/>
</dbReference>
<accession>A0A7K7SB30</accession>